<keyword evidence="2" id="KW-1185">Reference proteome</keyword>
<gene>
    <name evidence="1" type="ORF">V1477_010081</name>
</gene>
<name>A0ABD2CBL0_VESMC</name>
<comment type="caution">
    <text evidence="1">The sequence shown here is derived from an EMBL/GenBank/DDBJ whole genome shotgun (WGS) entry which is preliminary data.</text>
</comment>
<organism evidence="1 2">
    <name type="scientific">Vespula maculifrons</name>
    <name type="common">Eastern yellow jacket</name>
    <name type="synonym">Wasp</name>
    <dbReference type="NCBI Taxonomy" id="7453"/>
    <lineage>
        <taxon>Eukaryota</taxon>
        <taxon>Metazoa</taxon>
        <taxon>Ecdysozoa</taxon>
        <taxon>Arthropoda</taxon>
        <taxon>Hexapoda</taxon>
        <taxon>Insecta</taxon>
        <taxon>Pterygota</taxon>
        <taxon>Neoptera</taxon>
        <taxon>Endopterygota</taxon>
        <taxon>Hymenoptera</taxon>
        <taxon>Apocrita</taxon>
        <taxon>Aculeata</taxon>
        <taxon>Vespoidea</taxon>
        <taxon>Vespidae</taxon>
        <taxon>Vespinae</taxon>
        <taxon>Vespula</taxon>
    </lineage>
</organism>
<proteinExistence type="predicted"/>
<evidence type="ECO:0000313" key="2">
    <source>
        <dbReference type="Proteomes" id="UP001607303"/>
    </source>
</evidence>
<dbReference type="EMBL" id="JAYRBN010000058">
    <property type="protein sequence ID" value="KAL2742452.1"/>
    <property type="molecule type" value="Genomic_DNA"/>
</dbReference>
<accession>A0ABD2CBL0</accession>
<sequence length="172" mass="19949">MRFENDATKKHRPRYCVLCHGHYIIPYPSMRTEHVPSVLNATKCSIPYARVDTLYAGRISQSMRCIPCSGVLGWNNNLLALKSQSVLALDDHFMKIWTIRDWNSTSQGQKYSGRTKNGNHWTLDVGKIDSDHNTYVSRSGDLYDFTRTRYYERYSLEERLERSTESSKFAPA</sequence>
<reference evidence="1 2" key="1">
    <citation type="journal article" date="2024" name="Ann. Entomol. Soc. Am.">
        <title>Genomic analyses of the southern and eastern yellowjacket wasps (Hymenoptera: Vespidae) reveal evolutionary signatures of social life.</title>
        <authorList>
            <person name="Catto M.A."/>
            <person name="Caine P.B."/>
            <person name="Orr S.E."/>
            <person name="Hunt B.G."/>
            <person name="Goodisman M.A.D."/>
        </authorList>
    </citation>
    <scope>NUCLEOTIDE SEQUENCE [LARGE SCALE GENOMIC DNA]</scope>
    <source>
        <strain evidence="1">232</strain>
        <tissue evidence="1">Head and thorax</tissue>
    </source>
</reference>
<protein>
    <submittedName>
        <fullName evidence="1">Uncharacterized protein</fullName>
    </submittedName>
</protein>
<evidence type="ECO:0000313" key="1">
    <source>
        <dbReference type="EMBL" id="KAL2742452.1"/>
    </source>
</evidence>
<dbReference type="Proteomes" id="UP001607303">
    <property type="component" value="Unassembled WGS sequence"/>
</dbReference>
<dbReference type="AlphaFoldDB" id="A0ABD2CBL0"/>